<comment type="catalytic activity">
    <reaction evidence="3">
        <text>Hydrolysis of (1-&gt;4)-beta-linkages between N-acetylmuramic acid and N-acetyl-D-glucosamine residues in a peptidoglycan and between N-acetyl-D-glucosamine residues in chitodextrins.</text>
        <dbReference type="EC" id="3.2.1.17"/>
    </reaction>
</comment>
<dbReference type="RefSeq" id="WP_052960970.1">
    <property type="nucleotide sequence ID" value="NZ_AUXW01000146.1"/>
</dbReference>
<sequence>MTHSISRQSMEALKVQLTCHEGLTLKPIRNEKGVLIVGVGRKVEHIGISEQEAEYMLENDIVEIANTLSLKVPIFNKLSQPRQLVLLNMAFSIGVDGLIRLKKLLAALCVEDFSLAASEVWHCGWTDEDGDRAMELAIQMKHG</sequence>
<dbReference type="GO" id="GO:0031640">
    <property type="term" value="P:killing of cells of another organism"/>
    <property type="evidence" value="ECO:0007669"/>
    <property type="project" value="UniProtKB-KW"/>
</dbReference>
<gene>
    <name evidence="4" type="ORF">N479_13960</name>
</gene>
<dbReference type="GO" id="GO:0009253">
    <property type="term" value="P:peptidoglycan catabolic process"/>
    <property type="evidence" value="ECO:0007669"/>
    <property type="project" value="InterPro"/>
</dbReference>
<dbReference type="EMBL" id="AUXW01000146">
    <property type="protein sequence ID" value="KKE83472.1"/>
    <property type="molecule type" value="Genomic_DNA"/>
</dbReference>
<dbReference type="GO" id="GO:0042742">
    <property type="term" value="P:defense response to bacterium"/>
    <property type="evidence" value="ECO:0007669"/>
    <property type="project" value="UniProtKB-KW"/>
</dbReference>
<dbReference type="InterPro" id="IPR052619">
    <property type="entry name" value="Phage_lysozyme-like"/>
</dbReference>
<dbReference type="AlphaFoldDB" id="A0A0F6AB89"/>
<organism evidence="4 5">
    <name type="scientific">Pseudoalteromonas luteoviolacea S4054</name>
    <dbReference type="NCBI Taxonomy" id="1129367"/>
    <lineage>
        <taxon>Bacteria</taxon>
        <taxon>Pseudomonadati</taxon>
        <taxon>Pseudomonadota</taxon>
        <taxon>Gammaproteobacteria</taxon>
        <taxon>Alteromonadales</taxon>
        <taxon>Pseudoalteromonadaceae</taxon>
        <taxon>Pseudoalteromonas</taxon>
    </lineage>
</organism>
<reference evidence="4 5" key="1">
    <citation type="journal article" date="2015" name="BMC Genomics">
        <title>Genome mining reveals unlocked bioactive potential of marine Gram-negative bacteria.</title>
        <authorList>
            <person name="Machado H."/>
            <person name="Sonnenschein E.C."/>
            <person name="Melchiorsen J."/>
            <person name="Gram L."/>
        </authorList>
    </citation>
    <scope>NUCLEOTIDE SEQUENCE [LARGE SCALE GENOMIC DNA]</scope>
    <source>
        <strain evidence="4 5">S4054</strain>
    </source>
</reference>
<proteinExistence type="inferred from homology"/>
<comment type="caution">
    <text evidence="4">The sequence shown here is derived from an EMBL/GenBank/DDBJ whole genome shotgun (WGS) entry which is preliminary data.</text>
</comment>
<keyword evidence="3" id="KW-0326">Glycosidase</keyword>
<evidence type="ECO:0000313" key="4">
    <source>
        <dbReference type="EMBL" id="KKE83472.1"/>
    </source>
</evidence>
<dbReference type="Gene3D" id="1.10.530.40">
    <property type="match status" value="1"/>
</dbReference>
<protein>
    <recommendedName>
        <fullName evidence="3">Lysozyme</fullName>
        <ecNumber evidence="3">3.2.1.17</ecNumber>
    </recommendedName>
</protein>
<dbReference type="EC" id="3.2.1.17" evidence="3"/>
<keyword evidence="1 3" id="KW-0929">Antimicrobial</keyword>
<dbReference type="SUPFAM" id="SSF53955">
    <property type="entry name" value="Lysozyme-like"/>
    <property type="match status" value="1"/>
</dbReference>
<dbReference type="GO" id="GO:0016998">
    <property type="term" value="P:cell wall macromolecule catabolic process"/>
    <property type="evidence" value="ECO:0007669"/>
    <property type="project" value="InterPro"/>
</dbReference>
<comment type="similarity">
    <text evidence="3">Belongs to the glycosyl hydrolase 24 family.</text>
</comment>
<dbReference type="InterPro" id="IPR023347">
    <property type="entry name" value="Lysozyme_dom_sf"/>
</dbReference>
<evidence type="ECO:0000313" key="5">
    <source>
        <dbReference type="Proteomes" id="UP000033434"/>
    </source>
</evidence>
<evidence type="ECO:0000256" key="1">
    <source>
        <dbReference type="ARBA" id="ARBA00022529"/>
    </source>
</evidence>
<dbReference type="InterPro" id="IPR023346">
    <property type="entry name" value="Lysozyme-like_dom_sf"/>
</dbReference>
<keyword evidence="2 3" id="KW-0081">Bacteriolytic enzyme</keyword>
<evidence type="ECO:0000256" key="2">
    <source>
        <dbReference type="ARBA" id="ARBA00022638"/>
    </source>
</evidence>
<keyword evidence="3" id="KW-0378">Hydrolase</keyword>
<dbReference type="PANTHER" id="PTHR37406:SF1">
    <property type="entry name" value="T4-TYPE LYSOZYME 1-RELATED"/>
    <property type="match status" value="1"/>
</dbReference>
<dbReference type="InterPro" id="IPR002196">
    <property type="entry name" value="Glyco_hydro_24"/>
</dbReference>
<dbReference type="PANTHER" id="PTHR37406">
    <property type="entry name" value="T4-TYPE LYSOZYME 1-RELATED"/>
    <property type="match status" value="1"/>
</dbReference>
<dbReference type="Proteomes" id="UP000033434">
    <property type="component" value="Unassembled WGS sequence"/>
</dbReference>
<dbReference type="GO" id="GO:0003796">
    <property type="term" value="F:lysozyme activity"/>
    <property type="evidence" value="ECO:0007669"/>
    <property type="project" value="UniProtKB-EC"/>
</dbReference>
<evidence type="ECO:0000256" key="3">
    <source>
        <dbReference type="RuleBase" id="RU003788"/>
    </source>
</evidence>
<dbReference type="PATRIC" id="fig|1129367.4.peg.2614"/>
<name>A0A0F6AB89_9GAMM</name>
<accession>A0A0F6AB89</accession>
<dbReference type="Pfam" id="PF00959">
    <property type="entry name" value="Phage_lysozyme"/>
    <property type="match status" value="1"/>
</dbReference>